<dbReference type="Proteomes" id="UP001497472">
    <property type="component" value="Unassembled WGS sequence"/>
</dbReference>
<accession>A0AAV1JVI6</accession>
<dbReference type="AlphaFoldDB" id="A0AAV1JVI6"/>
<feature type="region of interest" description="Disordered" evidence="1">
    <location>
        <begin position="451"/>
        <end position="475"/>
    </location>
</feature>
<evidence type="ECO:0000313" key="2">
    <source>
        <dbReference type="EMBL" id="CAK1552410.1"/>
    </source>
</evidence>
<protein>
    <submittedName>
        <fullName evidence="2">Uncharacterized protein</fullName>
    </submittedName>
</protein>
<sequence>MDEKVLIIFLVFGAANCHDYYGDRQGGSLFSALPHMLNDMFNAHRNILLGNNYNRQPSAQLPIQNRYGNGQNSGYQNRNGYQNQAQGGQNFDDSNQSQDSLESRLQGNFAGKPEVVGNIAPSPPTTINAQMSSLHLNTVAPYVVNSTSLPDTEKIQNSDDKNMHSLTNNTHTSPVKQNKPFISVSKQNSGPEVAETNVNKDPLLAKENEPVKVNQPRDPNEIVFPDHEDEVKRQAQRHHKNNKSQFPNKFNDTPQILYAVNIAPDTIQWNNKPNAPLTNSVNAPNPPQTSPTSYATLQIPNQISLTNKMAEADPFGNNIVLPNPSGGSTLYSIVNLPNTIANANIPSQMYQTSSVIANPSNYQQQTSIPTANSGIINGMPYYVVSLPSQPKQNLQTVPYTNAPVTYTVGYVSSNGQTVLVPSPTVVYQIVPVTSQNVPGSLVPATNVQGSASQPVLSGQRSQSYVPVSTGQSTTGDQVHYVPVSTVQDTSNSPTNYVPLSNGNTNPVQYVPVSTGQGSTVNSQNYVPLTSDQGNVQTLAAPSDTVYLPPDTQSVTLLSFKDKAEEKQKKKKKKP</sequence>
<evidence type="ECO:0000313" key="3">
    <source>
        <dbReference type="Proteomes" id="UP001497472"/>
    </source>
</evidence>
<feature type="compositionally biased region" description="Polar residues" evidence="1">
    <location>
        <begin position="91"/>
        <end position="102"/>
    </location>
</feature>
<proteinExistence type="predicted"/>
<name>A0AAV1JVI6_9NEOP</name>
<evidence type="ECO:0000256" key="1">
    <source>
        <dbReference type="SAM" id="MobiDB-lite"/>
    </source>
</evidence>
<reference evidence="2 3" key="1">
    <citation type="submission" date="2023-11" db="EMBL/GenBank/DDBJ databases">
        <authorList>
            <person name="Okamura Y."/>
        </authorList>
    </citation>
    <scope>NUCLEOTIDE SEQUENCE [LARGE SCALE GENOMIC DNA]</scope>
</reference>
<feature type="compositionally biased region" description="Low complexity" evidence="1">
    <location>
        <begin position="64"/>
        <end position="90"/>
    </location>
</feature>
<keyword evidence="3" id="KW-1185">Reference proteome</keyword>
<comment type="caution">
    <text evidence="2">The sequence shown here is derived from an EMBL/GenBank/DDBJ whole genome shotgun (WGS) entry which is preliminary data.</text>
</comment>
<feature type="region of interest" description="Disordered" evidence="1">
    <location>
        <begin position="59"/>
        <end position="102"/>
    </location>
</feature>
<organism evidence="2 3">
    <name type="scientific">Leptosia nina</name>
    <dbReference type="NCBI Taxonomy" id="320188"/>
    <lineage>
        <taxon>Eukaryota</taxon>
        <taxon>Metazoa</taxon>
        <taxon>Ecdysozoa</taxon>
        <taxon>Arthropoda</taxon>
        <taxon>Hexapoda</taxon>
        <taxon>Insecta</taxon>
        <taxon>Pterygota</taxon>
        <taxon>Neoptera</taxon>
        <taxon>Endopterygota</taxon>
        <taxon>Lepidoptera</taxon>
        <taxon>Glossata</taxon>
        <taxon>Ditrysia</taxon>
        <taxon>Papilionoidea</taxon>
        <taxon>Pieridae</taxon>
        <taxon>Pierinae</taxon>
        <taxon>Leptosia</taxon>
    </lineage>
</organism>
<gene>
    <name evidence="2" type="ORF">LNINA_LOCUS11455</name>
</gene>
<feature type="region of interest" description="Disordered" evidence="1">
    <location>
        <begin position="549"/>
        <end position="574"/>
    </location>
</feature>
<dbReference type="EMBL" id="CAVLEF010000144">
    <property type="protein sequence ID" value="CAK1552410.1"/>
    <property type="molecule type" value="Genomic_DNA"/>
</dbReference>